<comment type="caution">
    <text evidence="1">The sequence shown here is derived from an EMBL/GenBank/DDBJ whole genome shotgun (WGS) entry which is preliminary data.</text>
</comment>
<protein>
    <submittedName>
        <fullName evidence="1">Uncharacterized protein</fullName>
    </submittedName>
</protein>
<name>A0A2T2X799_9FIRM</name>
<evidence type="ECO:0000313" key="2">
    <source>
        <dbReference type="Proteomes" id="UP000242699"/>
    </source>
</evidence>
<organism evidence="1 2">
    <name type="scientific">Sulfobacillus benefaciens</name>
    <dbReference type="NCBI Taxonomy" id="453960"/>
    <lineage>
        <taxon>Bacteria</taxon>
        <taxon>Bacillati</taxon>
        <taxon>Bacillota</taxon>
        <taxon>Clostridia</taxon>
        <taxon>Eubacteriales</taxon>
        <taxon>Clostridiales Family XVII. Incertae Sedis</taxon>
        <taxon>Sulfobacillus</taxon>
    </lineage>
</organism>
<dbReference type="EMBL" id="PXYT01000011">
    <property type="protein sequence ID" value="PSR30326.1"/>
    <property type="molecule type" value="Genomic_DNA"/>
</dbReference>
<accession>A0A2T2X799</accession>
<sequence>MDATLDGVPRDALADLSIVMMTRPLLRPHPIWRRRARDGMSKAEQSSTETFMEFLEAVRETFAGKHLHLIVDSAKSSMPKPVSPIWRSTRNSNGMFYRPAPRI</sequence>
<proteinExistence type="predicted"/>
<dbReference type="AlphaFoldDB" id="A0A2T2X799"/>
<gene>
    <name evidence="1" type="ORF">C7B43_06315</name>
</gene>
<dbReference type="Proteomes" id="UP000242699">
    <property type="component" value="Unassembled WGS sequence"/>
</dbReference>
<reference evidence="1 2" key="1">
    <citation type="journal article" date="2014" name="BMC Genomics">
        <title>Comparison of environmental and isolate Sulfobacillus genomes reveals diverse carbon, sulfur, nitrogen, and hydrogen metabolisms.</title>
        <authorList>
            <person name="Justice N.B."/>
            <person name="Norman A."/>
            <person name="Brown C.T."/>
            <person name="Singh A."/>
            <person name="Thomas B.C."/>
            <person name="Banfield J.F."/>
        </authorList>
    </citation>
    <scope>NUCLEOTIDE SEQUENCE [LARGE SCALE GENOMIC DNA]</scope>
    <source>
        <strain evidence="1">AMDSBA1</strain>
    </source>
</reference>
<evidence type="ECO:0000313" key="1">
    <source>
        <dbReference type="EMBL" id="PSR30326.1"/>
    </source>
</evidence>